<dbReference type="SUPFAM" id="SSF51556">
    <property type="entry name" value="Metallo-dependent hydrolases"/>
    <property type="match status" value="1"/>
</dbReference>
<keyword evidence="5" id="KW-1185">Reference proteome</keyword>
<evidence type="ECO:0000313" key="5">
    <source>
        <dbReference type="Proteomes" id="UP001214553"/>
    </source>
</evidence>
<comment type="similarity">
    <text evidence="1">Belongs to the metallo-dependent hydrolases superfamily.</text>
</comment>
<dbReference type="InterPro" id="IPR023210">
    <property type="entry name" value="NADP_OxRdtase_dom"/>
</dbReference>
<dbReference type="Pfam" id="PF00248">
    <property type="entry name" value="Aldo_ket_red"/>
    <property type="match status" value="1"/>
</dbReference>
<dbReference type="SUPFAM" id="SSF51430">
    <property type="entry name" value="NAD(P)-linked oxidoreductase"/>
    <property type="match status" value="1"/>
</dbReference>
<dbReference type="InterPro" id="IPR006680">
    <property type="entry name" value="Amidohydro-rel"/>
</dbReference>
<evidence type="ECO:0000256" key="1">
    <source>
        <dbReference type="ARBA" id="ARBA00038310"/>
    </source>
</evidence>
<name>A0ABY8C0L0_9MICO</name>
<evidence type="ECO:0000313" key="4">
    <source>
        <dbReference type="EMBL" id="WEG10001.1"/>
    </source>
</evidence>
<dbReference type="InterPro" id="IPR036812">
    <property type="entry name" value="NAD(P)_OxRdtase_dom_sf"/>
</dbReference>
<dbReference type="Proteomes" id="UP001214553">
    <property type="component" value="Chromosome"/>
</dbReference>
<evidence type="ECO:0000259" key="2">
    <source>
        <dbReference type="Pfam" id="PF00248"/>
    </source>
</evidence>
<proteinExistence type="inferred from homology"/>
<reference evidence="4 5" key="1">
    <citation type="submission" date="2023-03" db="EMBL/GenBank/DDBJ databases">
        <title>Genome sequence of Microbacterium sp. KACC 23027.</title>
        <authorList>
            <person name="Kim S."/>
            <person name="Heo J."/>
            <person name="Kwon S.-W."/>
        </authorList>
    </citation>
    <scope>NUCLEOTIDE SEQUENCE [LARGE SCALE GENOMIC DNA]</scope>
    <source>
        <strain evidence="4 5">KACC 23027</strain>
    </source>
</reference>
<accession>A0ABY8C0L0</accession>
<dbReference type="Gene3D" id="3.20.20.140">
    <property type="entry name" value="Metal-dependent hydrolases"/>
    <property type="match status" value="1"/>
</dbReference>
<protein>
    <submittedName>
        <fullName evidence="4">Aldo/keto reductase</fullName>
    </submittedName>
</protein>
<dbReference type="InterPro" id="IPR052350">
    <property type="entry name" value="Metallo-dep_Lactonases"/>
</dbReference>
<feature type="domain" description="Amidohydrolase-related" evidence="3">
    <location>
        <begin position="9"/>
        <end position="241"/>
    </location>
</feature>
<feature type="domain" description="NADP-dependent oxidoreductase" evidence="2">
    <location>
        <begin position="251"/>
        <end position="353"/>
    </location>
</feature>
<organism evidence="4 5">
    <name type="scientific">Microbacterium horticulturae</name>
    <dbReference type="NCBI Taxonomy" id="3028316"/>
    <lineage>
        <taxon>Bacteria</taxon>
        <taxon>Bacillati</taxon>
        <taxon>Actinomycetota</taxon>
        <taxon>Actinomycetes</taxon>
        <taxon>Micrococcales</taxon>
        <taxon>Microbacteriaceae</taxon>
        <taxon>Microbacterium</taxon>
    </lineage>
</organism>
<dbReference type="PANTHER" id="PTHR43569">
    <property type="entry name" value="AMIDOHYDROLASE"/>
    <property type="match status" value="1"/>
</dbReference>
<dbReference type="EMBL" id="CP119108">
    <property type="protein sequence ID" value="WEG10001.1"/>
    <property type="molecule type" value="Genomic_DNA"/>
</dbReference>
<dbReference type="Pfam" id="PF04909">
    <property type="entry name" value="Amidohydro_2"/>
    <property type="match status" value="1"/>
</dbReference>
<gene>
    <name evidence="4" type="ORF">PU630_05445</name>
</gene>
<dbReference type="RefSeq" id="WP_275279356.1">
    <property type="nucleotide sequence ID" value="NZ_CP119108.1"/>
</dbReference>
<dbReference type="PANTHER" id="PTHR43569:SF2">
    <property type="entry name" value="AMIDOHYDROLASE-RELATED DOMAIN-CONTAINING PROTEIN"/>
    <property type="match status" value="1"/>
</dbReference>
<evidence type="ECO:0000259" key="3">
    <source>
        <dbReference type="Pfam" id="PF04909"/>
    </source>
</evidence>
<sequence>MTAPGPLLDAHVHVWDTAVLDYPWLSAVPELPRRALPADVDRAEGRTTRTIFVEADRAPDQAVAEAEWVDAAPWPELAGIVAFADLTASIGLDDLAAIDRVVGIRHSLQGVPVERWNTAALADGLRELARRGLTFDACVRHTQLPTLAALLEQAPETRIVLDHLGKPPVDAGLDTPAGRAWHDAVRRLAALPHVHVKLSGLAAETRDATAYARHADAFIAAAVDAFGPARAMIGSDWPVSARLGVGTTMECARRGTRIVAASPFNSGLLATRRPAPGALYDYRPAPPELIAKVERMAAVCEKHGVELPTAALHFPLRLPQVVSVVVGTARASAVTENLARIAADVPEELWAELQTP</sequence>
<dbReference type="InterPro" id="IPR032466">
    <property type="entry name" value="Metal_Hydrolase"/>
</dbReference>